<dbReference type="PANTHER" id="PTHR24251:SF37">
    <property type="entry name" value="CUB DOMAIN-CONTAINING PROTEIN"/>
    <property type="match status" value="1"/>
</dbReference>
<dbReference type="AlphaFoldDB" id="A0A7D9E131"/>
<feature type="non-terminal residue" evidence="4">
    <location>
        <position position="165"/>
    </location>
</feature>
<name>A0A7D9E131_PARCT</name>
<evidence type="ECO:0000256" key="3">
    <source>
        <dbReference type="PROSITE-ProRule" id="PRU00059"/>
    </source>
</evidence>
<protein>
    <submittedName>
        <fullName evidence="4">Deleted in malignant brain tumors 1 -like</fullName>
    </submittedName>
</protein>
<dbReference type="Proteomes" id="UP001152795">
    <property type="component" value="Unassembled WGS sequence"/>
</dbReference>
<sequence length="165" mass="18230">TCRSISTLRLPSGNIKGPGYPGRYPNNTAYCWRIYVPRYYVVKLNINYLNMEACSGCTCDSVEVFDGPSERSKSLGKYCARSWRVTSSGQYLFVKFTSDSEVTGDAFSASYYKAVRGSDSGSGNNNNNNYNNVNSNNNSGAGLCKFQVSSYIQPISYPEQCLWAG</sequence>
<dbReference type="SMART" id="SM00042">
    <property type="entry name" value="CUB"/>
    <property type="match status" value="1"/>
</dbReference>
<dbReference type="InterPro" id="IPR000859">
    <property type="entry name" value="CUB_dom"/>
</dbReference>
<reference evidence="4" key="1">
    <citation type="submission" date="2020-04" db="EMBL/GenBank/DDBJ databases">
        <authorList>
            <person name="Alioto T."/>
            <person name="Alioto T."/>
            <person name="Gomez Garrido J."/>
        </authorList>
    </citation>
    <scope>NUCLEOTIDE SEQUENCE</scope>
    <source>
        <strain evidence="4">A484AB</strain>
    </source>
</reference>
<evidence type="ECO:0000256" key="1">
    <source>
        <dbReference type="ARBA" id="ARBA00022737"/>
    </source>
</evidence>
<evidence type="ECO:0000313" key="4">
    <source>
        <dbReference type="EMBL" id="CAB3997994.1"/>
    </source>
</evidence>
<comment type="caution">
    <text evidence="3">Lacks conserved residue(s) required for the propagation of feature annotation.</text>
</comment>
<dbReference type="OrthoDB" id="5986976at2759"/>
<dbReference type="PANTHER" id="PTHR24251">
    <property type="entry name" value="OVOCHYMASE-RELATED"/>
    <property type="match status" value="1"/>
</dbReference>
<keyword evidence="1" id="KW-0677">Repeat</keyword>
<dbReference type="InterPro" id="IPR035914">
    <property type="entry name" value="Sperma_CUB_dom_sf"/>
</dbReference>
<dbReference type="Gene3D" id="2.60.120.290">
    <property type="entry name" value="Spermadhesin, CUB domain"/>
    <property type="match status" value="1"/>
</dbReference>
<dbReference type="FunFam" id="2.60.120.290:FF:000013">
    <property type="entry name" value="Membrane frizzled-related protein"/>
    <property type="match status" value="1"/>
</dbReference>
<dbReference type="PROSITE" id="PS01180">
    <property type="entry name" value="CUB"/>
    <property type="match status" value="1"/>
</dbReference>
<comment type="caution">
    <text evidence="4">The sequence shown here is derived from an EMBL/GenBank/DDBJ whole genome shotgun (WGS) entry which is preliminary data.</text>
</comment>
<keyword evidence="5" id="KW-1185">Reference proteome</keyword>
<organism evidence="4 5">
    <name type="scientific">Paramuricea clavata</name>
    <name type="common">Red gorgonian</name>
    <name type="synonym">Violescent sea-whip</name>
    <dbReference type="NCBI Taxonomy" id="317549"/>
    <lineage>
        <taxon>Eukaryota</taxon>
        <taxon>Metazoa</taxon>
        <taxon>Cnidaria</taxon>
        <taxon>Anthozoa</taxon>
        <taxon>Octocorallia</taxon>
        <taxon>Malacalcyonacea</taxon>
        <taxon>Plexauridae</taxon>
        <taxon>Paramuricea</taxon>
    </lineage>
</organism>
<dbReference type="SUPFAM" id="SSF49854">
    <property type="entry name" value="Spermadhesin, CUB domain"/>
    <property type="match status" value="1"/>
</dbReference>
<evidence type="ECO:0000256" key="2">
    <source>
        <dbReference type="ARBA" id="ARBA00023157"/>
    </source>
</evidence>
<dbReference type="CDD" id="cd00041">
    <property type="entry name" value="CUB"/>
    <property type="match status" value="1"/>
</dbReference>
<proteinExistence type="predicted"/>
<dbReference type="EMBL" id="CACRXK020003243">
    <property type="protein sequence ID" value="CAB3997994.1"/>
    <property type="molecule type" value="Genomic_DNA"/>
</dbReference>
<accession>A0A7D9E131</accession>
<dbReference type="Pfam" id="PF00431">
    <property type="entry name" value="CUB"/>
    <property type="match status" value="1"/>
</dbReference>
<keyword evidence="2" id="KW-1015">Disulfide bond</keyword>
<evidence type="ECO:0000313" key="5">
    <source>
        <dbReference type="Proteomes" id="UP001152795"/>
    </source>
</evidence>
<gene>
    <name evidence="4" type="ORF">PACLA_8A004128</name>
</gene>